<keyword evidence="3 5" id="KW-1133">Transmembrane helix</keyword>
<dbReference type="NCBIfam" id="TIGR03062">
    <property type="entry name" value="pip_yhgE_Cterm"/>
    <property type="match status" value="1"/>
</dbReference>
<sequence>MILMKMEMVRMRVNTIVLAFRELNNAIKGKARKLVIGTVALIPLLYGSLYLWAFTNPYKTLDTVPVAVVVEDNGAIINGKMRNIGHEIKNRLKSQKDGSEGFQWNFVDSAKASKGIKNGDYFMVATIPSSFSKCIASAQYDTPTKAKLHVKYDQASNMLASQIGKTAFHTLRSEISEAIAQEYWEHMFKKVNSASDSLNSAVSGSGDLSAGMQSLNGGVDKLADGSNKLTQSLQKLQNGLGELQKGAQTLKNANAQSKDGAQFLAQKTNDLANGANQLNSGAQTLQNATDELYAGAKKLSDSSAQLEQHVKAGNEATKSQLTQLLVEAQNPLVTKELVLEKLQGLAGGLSENSKLLETNLSALSQGAVALSSGSLKIKAGVDAVSKGISSVHNGSSQLSAGANKLAEGLSAVSNGSEKLNNGINSAALGSAKIVDGSSQLNSGVQKLSENAPKLVEGAKKLHEGLKSAQSSSKINNIKQKSQMMSAPVALKEHNYSHVENYGTGFAPYFISIGLWVGALMATFVLRVMDRRAILNGMNPLKSALISFTPFVLMGVVQAIILMGVVHGALKLQIDNVAAFYALGIIASIVFMAIMQMIMAVFKIPGRIVAIVLLMLQITSSAGTFPVQMTPSFFRAVHPYLPMTYSILGLRQAMAGRNSGAIASSIGMLVIFGIIAIAITSIVDCVKRTVTMFDLHPVITLEP</sequence>
<dbReference type="PANTHER" id="PTHR43077:SF5">
    <property type="entry name" value="PHAGE INFECTION PROTEIN"/>
    <property type="match status" value="1"/>
</dbReference>
<dbReference type="SUPFAM" id="SSF101967">
    <property type="entry name" value="Adhesin YadA, collagen-binding domain"/>
    <property type="match status" value="1"/>
</dbReference>
<feature type="domain" description="ABC-2 type transporter transmembrane" evidence="6">
    <location>
        <begin position="38"/>
        <end position="680"/>
    </location>
</feature>
<evidence type="ECO:0000256" key="5">
    <source>
        <dbReference type="SAM" id="Phobius"/>
    </source>
</evidence>
<evidence type="ECO:0000256" key="2">
    <source>
        <dbReference type="ARBA" id="ARBA00022692"/>
    </source>
</evidence>
<accession>A0A133NP01</accession>
<dbReference type="NCBIfam" id="TIGR03057">
    <property type="entry name" value="xxxLxxG_by_4"/>
    <property type="match status" value="5"/>
</dbReference>
<dbReference type="InterPro" id="IPR051328">
    <property type="entry name" value="T7SS_ABC-Transporter"/>
</dbReference>
<keyword evidence="2 5" id="KW-0812">Transmembrane</keyword>
<name>A0A133NP01_GARVA</name>
<evidence type="ECO:0000256" key="3">
    <source>
        <dbReference type="ARBA" id="ARBA00022989"/>
    </source>
</evidence>
<feature type="transmembrane region" description="Helical" evidence="5">
    <location>
        <begin position="607"/>
        <end position="626"/>
    </location>
</feature>
<dbReference type="GO" id="GO:0140359">
    <property type="term" value="F:ABC-type transporter activity"/>
    <property type="evidence" value="ECO:0007669"/>
    <property type="project" value="InterPro"/>
</dbReference>
<evidence type="ECO:0000313" key="8">
    <source>
        <dbReference type="Proteomes" id="UP000070558"/>
    </source>
</evidence>
<proteinExistence type="predicted"/>
<dbReference type="PANTHER" id="PTHR43077">
    <property type="entry name" value="TRANSPORT PERMEASE YVFS-RELATED"/>
    <property type="match status" value="1"/>
</dbReference>
<feature type="transmembrane region" description="Helical" evidence="5">
    <location>
        <begin position="540"/>
        <end position="565"/>
    </location>
</feature>
<feature type="transmembrane region" description="Helical" evidence="5">
    <location>
        <begin position="577"/>
        <end position="600"/>
    </location>
</feature>
<evidence type="ECO:0000256" key="1">
    <source>
        <dbReference type="ARBA" id="ARBA00004141"/>
    </source>
</evidence>
<dbReference type="Proteomes" id="UP000070558">
    <property type="component" value="Unassembled WGS sequence"/>
</dbReference>
<dbReference type="InterPro" id="IPR013525">
    <property type="entry name" value="ABC2_TM"/>
</dbReference>
<organism evidence="7 8">
    <name type="scientific">Gardnerella vaginalis</name>
    <dbReference type="NCBI Taxonomy" id="2702"/>
    <lineage>
        <taxon>Bacteria</taxon>
        <taxon>Bacillati</taxon>
        <taxon>Actinomycetota</taxon>
        <taxon>Actinomycetes</taxon>
        <taxon>Bifidobacteriales</taxon>
        <taxon>Bifidobacteriaceae</taxon>
        <taxon>Gardnerella</taxon>
    </lineage>
</organism>
<evidence type="ECO:0000313" key="7">
    <source>
        <dbReference type="EMBL" id="KXA17968.1"/>
    </source>
</evidence>
<feature type="transmembrane region" description="Helical" evidence="5">
    <location>
        <begin position="661"/>
        <end position="682"/>
    </location>
</feature>
<dbReference type="AlphaFoldDB" id="A0A133NP01"/>
<dbReference type="Gene3D" id="1.10.287.950">
    <property type="entry name" value="Methyl-accepting chemotaxis protein"/>
    <property type="match status" value="2"/>
</dbReference>
<protein>
    <submittedName>
        <fullName evidence="7">YhgE/Pip domain protein</fullName>
    </submittedName>
</protein>
<dbReference type="SUPFAM" id="SSF58104">
    <property type="entry name" value="Methyl-accepting chemotaxis protein (MCP) signaling domain"/>
    <property type="match status" value="1"/>
</dbReference>
<keyword evidence="4 5" id="KW-0472">Membrane</keyword>
<dbReference type="GO" id="GO:0016020">
    <property type="term" value="C:membrane"/>
    <property type="evidence" value="ECO:0007669"/>
    <property type="project" value="UniProtKB-SubCell"/>
</dbReference>
<evidence type="ECO:0000256" key="4">
    <source>
        <dbReference type="ARBA" id="ARBA00023136"/>
    </source>
</evidence>
<dbReference type="InterPro" id="IPR023908">
    <property type="entry name" value="xxxLxxG_rpt"/>
</dbReference>
<dbReference type="InterPro" id="IPR017501">
    <property type="entry name" value="Phage_infect_YhgE_C"/>
</dbReference>
<feature type="transmembrane region" description="Helical" evidence="5">
    <location>
        <begin position="505"/>
        <end position="528"/>
    </location>
</feature>
<evidence type="ECO:0000259" key="6">
    <source>
        <dbReference type="Pfam" id="PF12698"/>
    </source>
</evidence>
<dbReference type="EMBL" id="LRQA01000040">
    <property type="protein sequence ID" value="KXA17968.1"/>
    <property type="molecule type" value="Genomic_DNA"/>
</dbReference>
<comment type="caution">
    <text evidence="7">The sequence shown here is derived from an EMBL/GenBank/DDBJ whole genome shotgun (WGS) entry which is preliminary data.</text>
</comment>
<comment type="subcellular location">
    <subcellularLocation>
        <location evidence="1">Membrane</location>
        <topology evidence="1">Multi-pass membrane protein</topology>
    </subcellularLocation>
</comment>
<dbReference type="Pfam" id="PF12698">
    <property type="entry name" value="ABC2_membrane_3"/>
    <property type="match status" value="1"/>
</dbReference>
<gene>
    <name evidence="7" type="ORF">HMPREF3216_00751</name>
</gene>
<dbReference type="PATRIC" id="fig|2702.99.peg.732"/>
<dbReference type="NCBIfam" id="TIGR03061">
    <property type="entry name" value="pip_yhgE_Nterm"/>
    <property type="match status" value="1"/>
</dbReference>
<reference evidence="7 8" key="1">
    <citation type="submission" date="2016-01" db="EMBL/GenBank/DDBJ databases">
        <authorList>
            <person name="Oliw E.H."/>
        </authorList>
    </citation>
    <scope>NUCLEOTIDE SEQUENCE [LARGE SCALE GENOMIC DNA]</scope>
    <source>
        <strain evidence="7 8">GED7760B</strain>
    </source>
</reference>
<dbReference type="InterPro" id="IPR017500">
    <property type="entry name" value="Phage_infect_YhgE_N"/>
</dbReference>
<dbReference type="InterPro" id="IPR011049">
    <property type="entry name" value="Serralysin-like_metalloprot_C"/>
</dbReference>